<dbReference type="SUPFAM" id="SSF81901">
    <property type="entry name" value="HCP-like"/>
    <property type="match status" value="2"/>
</dbReference>
<dbReference type="AlphaFoldDB" id="A0A8H3A5N7"/>
<reference evidence="3" key="1">
    <citation type="submission" date="2021-01" db="EMBL/GenBank/DDBJ databases">
        <authorList>
            <person name="Kaushik A."/>
        </authorList>
    </citation>
    <scope>NUCLEOTIDE SEQUENCE</scope>
    <source>
        <strain evidence="3">AG2-2IIIB</strain>
    </source>
</reference>
<proteinExistence type="predicted"/>
<evidence type="ECO:0000259" key="2">
    <source>
        <dbReference type="Pfam" id="PF12770"/>
    </source>
</evidence>
<dbReference type="Gene3D" id="1.25.40.10">
    <property type="entry name" value="Tetratricopeptide repeat domain"/>
    <property type="match status" value="3"/>
</dbReference>
<feature type="compositionally biased region" description="Polar residues" evidence="1">
    <location>
        <begin position="21"/>
        <end position="33"/>
    </location>
</feature>
<feature type="region of interest" description="Disordered" evidence="1">
    <location>
        <begin position="16"/>
        <end position="68"/>
    </location>
</feature>
<dbReference type="InterPro" id="IPR019734">
    <property type="entry name" value="TPR_rpt"/>
</dbReference>
<dbReference type="InterPro" id="IPR011990">
    <property type="entry name" value="TPR-like_helical_dom_sf"/>
</dbReference>
<accession>A0A8H3A5N7</accession>
<evidence type="ECO:0000313" key="3">
    <source>
        <dbReference type="EMBL" id="CAE6396434.1"/>
    </source>
</evidence>
<dbReference type="SMART" id="SM00028">
    <property type="entry name" value="TPR"/>
    <property type="match status" value="7"/>
</dbReference>
<protein>
    <recommendedName>
        <fullName evidence="2">CHAT domain-containing protein</fullName>
    </recommendedName>
</protein>
<sequence>MSSGEADRLTHGIHGLMIDNSEPSGGSDTQATLAQKDRSHTAASGRAKQSTETLDRNNVGHVGQKTGSAMTAIQDKWNELTDKMGSGSLKDLKELKKDIEKIVTQIEQHHISFPDDRTLSLDMLRKLHSLLGQLIMHTGDINMISLAIRVSKGALDLIYPGDVQIVTWSNNLGNSYWRRFRSLGVPNDLDMALVYYTQAREHFPRGSQALHSVLFNLANCYLDRFQSRGAPLDLDEAVELYHEALSLVPHGAPETSSHLNGIANALYQRFQLRNERKDLDEAIEYQEKAVNLSNQGDIHSPGWFGNLGNLYQARFELSGKLEDVHRAIDYISRAISRASDKHPSLPGLLRTLGSSYRLRYDRLGIENDINKALEVHTRMLSLTPEGHRELPGRLVALGESYSSRYQQTEQQQDVVSAIDLTHRALLLVPERDPKQPEYYFSISQLYIMRFNSAGTVKDIDNAVDHLHRGLILLPRGHIIASKLLDALGAAYFRRYLRLNINEDIEKSIKFHQEAVQSSRTNLPGPLMNLGNAYCERFNKLNTKNDIESAIDYQARALELLPDRHSSKPGVLMNLGTSYQKRFDHYHDQADIIVAISYLSEALLLASGKNSHKPGIMNALAVAYSCRYNLHGDIGDIKLAIKHYSQARLLAPQGHVVIPTLLHNLGSAYQTLHRIQGDELSLEQSLKCYQESAHYELGDPIYRFSSAFVWARLATVRARPIDEQLNAYTVAMALVPQILLFATKIEEQYEQVRRIGNLALGAAAVAISAQKYDKALEWLEHGRMIVWNHMLRLRSPLDELSVLAPDLACRFRELSIQLNQARFSTYHSPNTPSASYTLEMEAQRYRRAAEEHARLIDQVRQLPGFGTFWKARNADELIRAPCTGPVVVVNVDQFRSDALIISPNNEKVTHIPLPNLAETQLTNARERLLKSLQNWNVRDRGVRVKGSVRPKQKDEFAYILTLLWKGLAKPVLDSLGLQPKPGANDLPRITWCTTGILSFLPLHAAGDYECEDARLFNYAISSYTPTLSGLLKPTPKLDVVATHPTMLVVGQEHTPGQSPLPGTKEEIKCIESHIQSLPCYTKLQDEDATPDNVLTCMEQSDWVHLACHARQDNINPALSGFLLHGSTLSLNLIAQRDSIQNKGLAFLSACQTATGDENLPDEAAHLAAGMLTVGYRSVIATMWSIMDADAPLIADRVYARLLDGKDEIPGQRDTARALHYAIEELRREVGEEAFSRWVPFVHIGV</sequence>
<name>A0A8H3A5N7_9AGAM</name>
<evidence type="ECO:0000313" key="4">
    <source>
        <dbReference type="Proteomes" id="UP000663843"/>
    </source>
</evidence>
<dbReference type="EMBL" id="CAJMWT010001372">
    <property type="protein sequence ID" value="CAE6396434.1"/>
    <property type="molecule type" value="Genomic_DNA"/>
</dbReference>
<organism evidence="3 4">
    <name type="scientific">Rhizoctonia solani</name>
    <dbReference type="NCBI Taxonomy" id="456999"/>
    <lineage>
        <taxon>Eukaryota</taxon>
        <taxon>Fungi</taxon>
        <taxon>Dikarya</taxon>
        <taxon>Basidiomycota</taxon>
        <taxon>Agaricomycotina</taxon>
        <taxon>Agaricomycetes</taxon>
        <taxon>Cantharellales</taxon>
        <taxon>Ceratobasidiaceae</taxon>
        <taxon>Rhizoctonia</taxon>
    </lineage>
</organism>
<dbReference type="PANTHER" id="PTHR10098">
    <property type="entry name" value="RAPSYN-RELATED"/>
    <property type="match status" value="1"/>
</dbReference>
<dbReference type="InterPro" id="IPR024983">
    <property type="entry name" value="CHAT_dom"/>
</dbReference>
<dbReference type="Proteomes" id="UP000663843">
    <property type="component" value="Unassembled WGS sequence"/>
</dbReference>
<comment type="caution">
    <text evidence="3">The sequence shown here is derived from an EMBL/GenBank/DDBJ whole genome shotgun (WGS) entry which is preliminary data.</text>
</comment>
<dbReference type="Pfam" id="PF12770">
    <property type="entry name" value="CHAT"/>
    <property type="match status" value="1"/>
</dbReference>
<gene>
    <name evidence="3" type="ORF">RDB_LOCUS33491</name>
</gene>
<evidence type="ECO:0000256" key="1">
    <source>
        <dbReference type="SAM" id="MobiDB-lite"/>
    </source>
</evidence>
<feature type="domain" description="CHAT" evidence="2">
    <location>
        <begin position="960"/>
        <end position="1243"/>
    </location>
</feature>